<keyword evidence="1" id="KW-0732">Signal</keyword>
<evidence type="ECO:0000313" key="2">
    <source>
        <dbReference type="EMBL" id="CAD9526156.1"/>
    </source>
</evidence>
<dbReference type="AlphaFoldDB" id="A0A7S2IQI0"/>
<reference evidence="2" key="1">
    <citation type="submission" date="2021-01" db="EMBL/GenBank/DDBJ databases">
        <authorList>
            <person name="Corre E."/>
            <person name="Pelletier E."/>
            <person name="Niang G."/>
            <person name="Scheremetjew M."/>
            <person name="Finn R."/>
            <person name="Kale V."/>
            <person name="Holt S."/>
            <person name="Cochrane G."/>
            <person name="Meng A."/>
            <person name="Brown T."/>
            <person name="Cohen L."/>
        </authorList>
    </citation>
    <scope>NUCLEOTIDE SEQUENCE</scope>
    <source>
        <strain evidence="2">RCC3387</strain>
    </source>
</reference>
<feature type="signal peptide" evidence="1">
    <location>
        <begin position="1"/>
        <end position="18"/>
    </location>
</feature>
<protein>
    <submittedName>
        <fullName evidence="2">Uncharacterized protein</fullName>
    </submittedName>
</protein>
<feature type="chain" id="PRO_5030540707" evidence="1">
    <location>
        <begin position="19"/>
        <end position="276"/>
    </location>
</feature>
<accession>A0A7S2IQI0</accession>
<name>A0A7S2IQI0_9DINO</name>
<sequence>MPRPVLVSLAMGLPGVLAGGPAVPVLPGNDSCAEILAAANVTGRFAVAVAHGIHDITVEDLREFKGDVPCAGNGVPTVNRDLRSESAVLPSAPCLDDGDSPFATPAMRVVDAALTRMDDMNYDIGTTSGLQRLVHAFHMREVWALASAQYQALAADPPGRAACACALDVDGNSVLEELRLIASSLRSAQMASSRQSSSQPRYDKAFLSTSCLRPAGRGKGALKGAADLLDLGRMRSAADWAMWKATMAEHMALCDTRDLAVFLYCTLNREAAQPHN</sequence>
<dbReference type="EMBL" id="HBGW01017513">
    <property type="protein sequence ID" value="CAD9526156.1"/>
    <property type="molecule type" value="Transcribed_RNA"/>
</dbReference>
<gene>
    <name evidence="2" type="ORF">BRAN1462_LOCUS11099</name>
</gene>
<evidence type="ECO:0000256" key="1">
    <source>
        <dbReference type="SAM" id="SignalP"/>
    </source>
</evidence>
<proteinExistence type="predicted"/>
<organism evidence="2">
    <name type="scientific">Zooxanthella nutricula</name>
    <dbReference type="NCBI Taxonomy" id="1333877"/>
    <lineage>
        <taxon>Eukaryota</taxon>
        <taxon>Sar</taxon>
        <taxon>Alveolata</taxon>
        <taxon>Dinophyceae</taxon>
        <taxon>Peridiniales</taxon>
        <taxon>Peridiniales incertae sedis</taxon>
        <taxon>Zooxanthella</taxon>
    </lineage>
</organism>